<dbReference type="OrthoDB" id="8904098at2759"/>
<name>A0A7J9GC98_9ROSI</name>
<reference evidence="2 3" key="1">
    <citation type="journal article" date="2019" name="Genome Biol. Evol.">
        <title>Insights into the evolution of the New World diploid cottons (Gossypium, subgenus Houzingenia) based on genome sequencing.</title>
        <authorList>
            <person name="Grover C.E."/>
            <person name="Arick M.A. 2nd"/>
            <person name="Thrash A."/>
            <person name="Conover J.L."/>
            <person name="Sanders W.S."/>
            <person name="Peterson D.G."/>
            <person name="Frelichowski J.E."/>
            <person name="Scheffler J.A."/>
            <person name="Scheffler B.E."/>
            <person name="Wendel J.F."/>
        </authorList>
    </citation>
    <scope>NUCLEOTIDE SEQUENCE [LARGE SCALE GENOMIC DNA]</scope>
    <source>
        <strain evidence="2">0</strain>
        <tissue evidence="2">Leaf</tissue>
    </source>
</reference>
<evidence type="ECO:0000256" key="1">
    <source>
        <dbReference type="SAM" id="Phobius"/>
    </source>
</evidence>
<comment type="caution">
    <text evidence="2">The sequence shown here is derived from an EMBL/GenBank/DDBJ whole genome shotgun (WGS) entry which is preliminary data.</text>
</comment>
<keyword evidence="1" id="KW-1133">Transmembrane helix</keyword>
<accession>A0A7J9GC98</accession>
<sequence>ALIGSSIAASGWANNLIVYLIEKFHVRSIDATQTFNIVAASTSLLPMVAAILADSFLGCFSIVWISSLISILKYLKCRPSGAKGAPNGLVLSLGKAGVLSLDFVESLSVKGGGIQKVGAPCWITHLMPYTEHEFKPYQALDSTRCSCYVNLASSTRALDKVGRQNSNLTR</sequence>
<dbReference type="InterPro" id="IPR036259">
    <property type="entry name" value="MFS_trans_sf"/>
</dbReference>
<protein>
    <submittedName>
        <fullName evidence="2">Uncharacterized protein</fullName>
    </submittedName>
</protein>
<dbReference type="Gene3D" id="1.20.1250.20">
    <property type="entry name" value="MFS general substrate transporter like domains"/>
    <property type="match status" value="1"/>
</dbReference>
<dbReference type="AlphaFoldDB" id="A0A7J9GC98"/>
<feature type="transmembrane region" description="Helical" evidence="1">
    <location>
        <begin position="44"/>
        <end position="72"/>
    </location>
</feature>
<gene>
    <name evidence="2" type="ORF">Gohar_006096</name>
</gene>
<evidence type="ECO:0000313" key="3">
    <source>
        <dbReference type="Proteomes" id="UP000593560"/>
    </source>
</evidence>
<keyword evidence="1" id="KW-0472">Membrane</keyword>
<organism evidence="2 3">
    <name type="scientific">Gossypium harknessii</name>
    <dbReference type="NCBI Taxonomy" id="34285"/>
    <lineage>
        <taxon>Eukaryota</taxon>
        <taxon>Viridiplantae</taxon>
        <taxon>Streptophyta</taxon>
        <taxon>Embryophyta</taxon>
        <taxon>Tracheophyta</taxon>
        <taxon>Spermatophyta</taxon>
        <taxon>Magnoliopsida</taxon>
        <taxon>eudicotyledons</taxon>
        <taxon>Gunneridae</taxon>
        <taxon>Pentapetalae</taxon>
        <taxon>rosids</taxon>
        <taxon>malvids</taxon>
        <taxon>Malvales</taxon>
        <taxon>Malvaceae</taxon>
        <taxon>Malvoideae</taxon>
        <taxon>Gossypium</taxon>
    </lineage>
</organism>
<keyword evidence="3" id="KW-1185">Reference proteome</keyword>
<proteinExistence type="predicted"/>
<dbReference type="Proteomes" id="UP000593560">
    <property type="component" value="Unassembled WGS sequence"/>
</dbReference>
<keyword evidence="1" id="KW-0812">Transmembrane</keyword>
<feature type="non-terminal residue" evidence="2">
    <location>
        <position position="1"/>
    </location>
</feature>
<evidence type="ECO:0000313" key="2">
    <source>
        <dbReference type="EMBL" id="MBA0795202.1"/>
    </source>
</evidence>
<dbReference type="EMBL" id="JABFAD010000004">
    <property type="protein sequence ID" value="MBA0795202.1"/>
    <property type="molecule type" value="Genomic_DNA"/>
</dbReference>
<dbReference type="PANTHER" id="PTHR11654">
    <property type="entry name" value="OLIGOPEPTIDE TRANSPORTER-RELATED"/>
    <property type="match status" value="1"/>
</dbReference>